<reference evidence="1 2" key="1">
    <citation type="journal article" date="2022" name="New Phytol.">
        <title>Ecological generalism drives hyperdiversity of secondary metabolite gene clusters in xylarialean endophytes.</title>
        <authorList>
            <person name="Franco M.E.E."/>
            <person name="Wisecaver J.H."/>
            <person name="Arnold A.E."/>
            <person name="Ju Y.M."/>
            <person name="Slot J.C."/>
            <person name="Ahrendt S."/>
            <person name="Moore L.P."/>
            <person name="Eastman K.E."/>
            <person name="Scott K."/>
            <person name="Konkel Z."/>
            <person name="Mondo S.J."/>
            <person name="Kuo A."/>
            <person name="Hayes R.D."/>
            <person name="Haridas S."/>
            <person name="Andreopoulos B."/>
            <person name="Riley R."/>
            <person name="LaButti K."/>
            <person name="Pangilinan J."/>
            <person name="Lipzen A."/>
            <person name="Amirebrahimi M."/>
            <person name="Yan J."/>
            <person name="Adam C."/>
            <person name="Keymanesh K."/>
            <person name="Ng V."/>
            <person name="Louie K."/>
            <person name="Northen T."/>
            <person name="Drula E."/>
            <person name="Henrissat B."/>
            <person name="Hsieh H.M."/>
            <person name="Youens-Clark K."/>
            <person name="Lutzoni F."/>
            <person name="Miadlikowska J."/>
            <person name="Eastwood D.C."/>
            <person name="Hamelin R.C."/>
            <person name="Grigoriev I.V."/>
            <person name="U'Ren J.M."/>
        </authorList>
    </citation>
    <scope>NUCLEOTIDE SEQUENCE [LARGE SCALE GENOMIC DNA]</scope>
    <source>
        <strain evidence="1 2">CBS 119005</strain>
    </source>
</reference>
<evidence type="ECO:0000313" key="2">
    <source>
        <dbReference type="Proteomes" id="UP001497700"/>
    </source>
</evidence>
<comment type="caution">
    <text evidence="1">The sequence shown here is derived from an EMBL/GenBank/DDBJ whole genome shotgun (WGS) entry which is preliminary data.</text>
</comment>
<name>A0ACB9YIF7_9PEZI</name>
<evidence type="ECO:0000313" key="1">
    <source>
        <dbReference type="EMBL" id="KAI4859195.1"/>
    </source>
</evidence>
<organism evidence="1 2">
    <name type="scientific">Hypoxylon rubiginosum</name>
    <dbReference type="NCBI Taxonomy" id="110542"/>
    <lineage>
        <taxon>Eukaryota</taxon>
        <taxon>Fungi</taxon>
        <taxon>Dikarya</taxon>
        <taxon>Ascomycota</taxon>
        <taxon>Pezizomycotina</taxon>
        <taxon>Sordariomycetes</taxon>
        <taxon>Xylariomycetidae</taxon>
        <taxon>Xylariales</taxon>
        <taxon>Hypoxylaceae</taxon>
        <taxon>Hypoxylon</taxon>
    </lineage>
</organism>
<keyword evidence="2" id="KW-1185">Reference proteome</keyword>
<dbReference type="EMBL" id="MU393650">
    <property type="protein sequence ID" value="KAI4859195.1"/>
    <property type="molecule type" value="Genomic_DNA"/>
</dbReference>
<dbReference type="Proteomes" id="UP001497700">
    <property type="component" value="Unassembled WGS sequence"/>
</dbReference>
<gene>
    <name evidence="1" type="ORF">F4820DRAFT_181448</name>
</gene>
<accession>A0ACB9YIF7</accession>
<protein>
    <submittedName>
        <fullName evidence="1">Clavaminate synthase-like protein</fullName>
    </submittedName>
</protein>
<sequence>MPPAAYIPRSLLNAETLHAYSGTGALSRGLGHTSATVPRGISIPLIFQRGIKFHLHRRQGVPDGDLVPNPRLRSRPNQIASVSKRRLASRAEEGTNIYDDFTTGTSSPSIQLVNDTTIHLGYPDQEATVVLDRHWLRDACECDICVDPDSGQKNFGTCDVPTELPIEEISSTDNGGLEVVWGKDFLTSGNHVSRYSASTIQTRLQRSLQPDAICLPTLTLWDKPIFERDHLMVDYNDWMSGEQGFLSGLHRLHTHGLLFLRNVPKSEQSVISIANQMGNLQETFYGRTWDVRHKPNAENVAYTSSFLGLHQDLLYLRDTPRIQLLHCLENTCEGGESMFSDGARAGHLIKFGSPNLFDYLLNKRVRYHYRKHGHHYEMKHPVLSENPGLIFWSPPFQASIQQFGKTEGDSRSYRKWLAAATAFRRLLEEEQWMYEYKMRPGECVIFDNLRVLHGRKKFNTASGSRWLKGAYVADDVFRSKLAVLRPQLMALGEGDEAPLEYQAKRLQDKYGLRDGSEP</sequence>
<proteinExistence type="predicted"/>